<name>A0A1Y6CVT9_9GAMM</name>
<reference evidence="2 3" key="1">
    <citation type="submission" date="2016-12" db="EMBL/GenBank/DDBJ databases">
        <authorList>
            <person name="Song W.-J."/>
            <person name="Kurnit D.M."/>
        </authorList>
    </citation>
    <scope>NUCLEOTIDE SEQUENCE [LARGE SCALE GENOMIC DNA]</scope>
    <source>
        <strain evidence="2 3">175</strain>
    </source>
</reference>
<gene>
    <name evidence="2" type="ORF">SAMN02949497_1773</name>
</gene>
<keyword evidence="1" id="KW-1133">Transmembrane helix</keyword>
<dbReference type="STRING" id="1760988.SAMN02949497_1773"/>
<keyword evidence="3" id="KW-1185">Reference proteome</keyword>
<dbReference type="RefSeq" id="WP_125468865.1">
    <property type="nucleotide sequence ID" value="NZ_FXAM01000001.1"/>
</dbReference>
<evidence type="ECO:0008006" key="4">
    <source>
        <dbReference type="Google" id="ProtNLM"/>
    </source>
</evidence>
<dbReference type="InterPro" id="IPR036249">
    <property type="entry name" value="Thioredoxin-like_sf"/>
</dbReference>
<dbReference type="SUPFAM" id="SSF52833">
    <property type="entry name" value="Thioredoxin-like"/>
    <property type="match status" value="1"/>
</dbReference>
<sequence length="194" mass="20842">MTPRPHPSQWRSRAVIVIIALLAVVPFVLAWYYAKHPELIASRSNYGQLALPPRPIDPAGLLKNPVSPPEALAGIKGRWVLLHVAAGGCGAVCADTLHKTHQVRLMVNKDIARVARLLLVPVGTPFQADDDLVVAGASEAVTRVLAEATGGPSSDDRVYLLDPLGNLVLWYAGGFDPYGLLKDLKHLLRASQIG</sequence>
<feature type="transmembrane region" description="Helical" evidence="1">
    <location>
        <begin position="12"/>
        <end position="34"/>
    </location>
</feature>
<dbReference type="AlphaFoldDB" id="A0A1Y6CVT9"/>
<evidence type="ECO:0000256" key="1">
    <source>
        <dbReference type="SAM" id="Phobius"/>
    </source>
</evidence>
<accession>A0A1Y6CVT9</accession>
<evidence type="ECO:0000313" key="2">
    <source>
        <dbReference type="EMBL" id="SMF94457.1"/>
    </source>
</evidence>
<protein>
    <recommendedName>
        <fullName evidence="4">Cytochrome oxidase Cu insertion factor, SCO1/SenC/PrrC family</fullName>
    </recommendedName>
</protein>
<evidence type="ECO:0000313" key="3">
    <source>
        <dbReference type="Proteomes" id="UP000192923"/>
    </source>
</evidence>
<proteinExistence type="predicted"/>
<dbReference type="OrthoDB" id="9785445at2"/>
<keyword evidence="1" id="KW-0812">Transmembrane</keyword>
<dbReference type="Proteomes" id="UP000192923">
    <property type="component" value="Unassembled WGS sequence"/>
</dbReference>
<keyword evidence="1" id="KW-0472">Membrane</keyword>
<organism evidence="2 3">
    <name type="scientific">Methylomagnum ishizawai</name>
    <dbReference type="NCBI Taxonomy" id="1760988"/>
    <lineage>
        <taxon>Bacteria</taxon>
        <taxon>Pseudomonadati</taxon>
        <taxon>Pseudomonadota</taxon>
        <taxon>Gammaproteobacteria</taxon>
        <taxon>Methylococcales</taxon>
        <taxon>Methylococcaceae</taxon>
        <taxon>Methylomagnum</taxon>
    </lineage>
</organism>
<dbReference type="EMBL" id="FXAM01000001">
    <property type="protein sequence ID" value="SMF94457.1"/>
    <property type="molecule type" value="Genomic_DNA"/>
</dbReference>